<evidence type="ECO:0000259" key="7">
    <source>
        <dbReference type="PROSITE" id="PS50865"/>
    </source>
</evidence>
<keyword evidence="9" id="KW-1185">Reference proteome</keyword>
<proteinExistence type="predicted"/>
<evidence type="ECO:0000256" key="1">
    <source>
        <dbReference type="ARBA" id="ARBA00022723"/>
    </source>
</evidence>
<protein>
    <recommendedName>
        <fullName evidence="7">MYND-type domain-containing protein</fullName>
    </recommendedName>
</protein>
<evidence type="ECO:0000256" key="6">
    <source>
        <dbReference type="SAM" id="SignalP"/>
    </source>
</evidence>
<keyword evidence="2 4" id="KW-0863">Zinc-finger</keyword>
<name>A0A1Y2AUX2_9FUNG</name>
<feature type="domain" description="MYND-type" evidence="7">
    <location>
        <begin position="464"/>
        <end position="505"/>
    </location>
</feature>
<dbReference type="SUPFAM" id="SSF144232">
    <property type="entry name" value="HIT/MYND zinc finger-like"/>
    <property type="match status" value="1"/>
</dbReference>
<dbReference type="EMBL" id="MCGO01000120">
    <property type="protein sequence ID" value="ORY26007.1"/>
    <property type="molecule type" value="Genomic_DNA"/>
</dbReference>
<organism evidence="8 9">
    <name type="scientific">Rhizoclosmatium globosum</name>
    <dbReference type="NCBI Taxonomy" id="329046"/>
    <lineage>
        <taxon>Eukaryota</taxon>
        <taxon>Fungi</taxon>
        <taxon>Fungi incertae sedis</taxon>
        <taxon>Chytridiomycota</taxon>
        <taxon>Chytridiomycota incertae sedis</taxon>
        <taxon>Chytridiomycetes</taxon>
        <taxon>Chytridiales</taxon>
        <taxon>Chytriomycetaceae</taxon>
        <taxon>Rhizoclosmatium</taxon>
    </lineage>
</organism>
<keyword evidence="5" id="KW-0175">Coiled coil</keyword>
<gene>
    <name evidence="8" type="ORF">BCR33DRAFT_774025</name>
</gene>
<dbReference type="Pfam" id="PF01753">
    <property type="entry name" value="zf-MYND"/>
    <property type="match status" value="1"/>
</dbReference>
<dbReference type="AlphaFoldDB" id="A0A1Y2AUX2"/>
<evidence type="ECO:0000256" key="4">
    <source>
        <dbReference type="PROSITE-ProRule" id="PRU00134"/>
    </source>
</evidence>
<evidence type="ECO:0000256" key="5">
    <source>
        <dbReference type="SAM" id="Coils"/>
    </source>
</evidence>
<evidence type="ECO:0000313" key="9">
    <source>
        <dbReference type="Proteomes" id="UP000193642"/>
    </source>
</evidence>
<dbReference type="Proteomes" id="UP000193642">
    <property type="component" value="Unassembled WGS sequence"/>
</dbReference>
<feature type="coiled-coil region" evidence="5">
    <location>
        <begin position="136"/>
        <end position="163"/>
    </location>
</feature>
<evidence type="ECO:0000256" key="3">
    <source>
        <dbReference type="ARBA" id="ARBA00022833"/>
    </source>
</evidence>
<accession>A0A1Y2AUX2</accession>
<dbReference type="GO" id="GO:0008270">
    <property type="term" value="F:zinc ion binding"/>
    <property type="evidence" value="ECO:0007669"/>
    <property type="project" value="UniProtKB-KW"/>
</dbReference>
<sequence>MSNKDVLFNFLAVLPTISASGLSTAKTNLIRVTLSVFLSLRNLEDLETWSFYLRPSTQEHPFYASIILYWIYRGCIGWTRDYAKRVALRSVLDEGQQRLSTISPSQLRQETCPMLKIKDFTDISRVVTIEVAVFKNTGLFNLLREAKAELEDLIQQSLDLEIAEKRLIDKKDWPRLISDCFERFLGYPNGCVQYERSRFCGIILMAPVETGFEWTDYVYRLESRINHDVLTSLLLFKFYSQLNLHDDLEIVLAKLKKLVRHFASIPSNECEKVQLDLFGVGDDVSSMSLKDVLFHNLPFGYMYDIQMLISALENRFYQPNLPQLEWNHDSLLRMEKRRIRALESLKFRNENRFKISSSFQGQLSIPIQEAMAKLLEYYEGLDNSRDATVTGFDASFASFIESNSNQVISAIGSILLFKIEIMRGNCLPMNLFTSIQALTSLNQDLWVSIACKELASLPVKDKSCRYCHKKFPDVSLITCRMCQQILYCSRVCSMADWTVGHAIKCRLPGKFETGDNVVVHGFMSDSFRNRNGIKYVVTGYDKVRKMWSVRSVKSGTRYLWVDSENMNICYD</sequence>
<feature type="chain" id="PRO_5012598535" description="MYND-type domain-containing protein" evidence="6">
    <location>
        <begin position="20"/>
        <end position="571"/>
    </location>
</feature>
<evidence type="ECO:0000313" key="8">
    <source>
        <dbReference type="EMBL" id="ORY26007.1"/>
    </source>
</evidence>
<evidence type="ECO:0000256" key="2">
    <source>
        <dbReference type="ARBA" id="ARBA00022771"/>
    </source>
</evidence>
<dbReference type="PROSITE" id="PS50865">
    <property type="entry name" value="ZF_MYND_2"/>
    <property type="match status" value="1"/>
</dbReference>
<comment type="caution">
    <text evidence="8">The sequence shown here is derived from an EMBL/GenBank/DDBJ whole genome shotgun (WGS) entry which is preliminary data.</text>
</comment>
<dbReference type="Gene3D" id="6.10.140.2220">
    <property type="match status" value="1"/>
</dbReference>
<keyword evidence="1" id="KW-0479">Metal-binding</keyword>
<dbReference type="OrthoDB" id="432970at2759"/>
<keyword evidence="3" id="KW-0862">Zinc</keyword>
<feature type="signal peptide" evidence="6">
    <location>
        <begin position="1"/>
        <end position="19"/>
    </location>
</feature>
<reference evidence="8 9" key="1">
    <citation type="submission" date="2016-07" db="EMBL/GenBank/DDBJ databases">
        <title>Pervasive Adenine N6-methylation of Active Genes in Fungi.</title>
        <authorList>
            <consortium name="DOE Joint Genome Institute"/>
            <person name="Mondo S.J."/>
            <person name="Dannebaum R.O."/>
            <person name="Kuo R.C."/>
            <person name="Labutti K."/>
            <person name="Haridas S."/>
            <person name="Kuo A."/>
            <person name="Salamov A."/>
            <person name="Ahrendt S.R."/>
            <person name="Lipzen A."/>
            <person name="Sullivan W."/>
            <person name="Andreopoulos W.B."/>
            <person name="Clum A."/>
            <person name="Lindquist E."/>
            <person name="Daum C."/>
            <person name="Ramamoorthy G.K."/>
            <person name="Gryganskyi A."/>
            <person name="Culley D."/>
            <person name="Magnuson J.K."/>
            <person name="James T.Y."/>
            <person name="O'Malley M.A."/>
            <person name="Stajich J.E."/>
            <person name="Spatafora J.W."/>
            <person name="Visel A."/>
            <person name="Grigoriev I.V."/>
        </authorList>
    </citation>
    <scope>NUCLEOTIDE SEQUENCE [LARGE SCALE GENOMIC DNA]</scope>
    <source>
        <strain evidence="8 9">JEL800</strain>
    </source>
</reference>
<dbReference type="InterPro" id="IPR002893">
    <property type="entry name" value="Znf_MYND"/>
</dbReference>
<keyword evidence="6" id="KW-0732">Signal</keyword>
<dbReference type="PROSITE" id="PS01360">
    <property type="entry name" value="ZF_MYND_1"/>
    <property type="match status" value="1"/>
</dbReference>